<organism evidence="1 2">
    <name type="scientific">Panagrolaimus sp. ES5</name>
    <dbReference type="NCBI Taxonomy" id="591445"/>
    <lineage>
        <taxon>Eukaryota</taxon>
        <taxon>Metazoa</taxon>
        <taxon>Ecdysozoa</taxon>
        <taxon>Nematoda</taxon>
        <taxon>Chromadorea</taxon>
        <taxon>Rhabditida</taxon>
        <taxon>Tylenchina</taxon>
        <taxon>Panagrolaimomorpha</taxon>
        <taxon>Panagrolaimoidea</taxon>
        <taxon>Panagrolaimidae</taxon>
        <taxon>Panagrolaimus</taxon>
    </lineage>
</organism>
<name>A0AC34F5S5_9BILA</name>
<sequence>MTHRSLALLSIFAVILTVWCHSHEAPHLKYSKEINEKAKEEVSSGHVHSHSHSHHDHDHTDCGHDHHHEHHHDHDEHHHHHEEIHVHGHAHHHHPADESKNKFVPYDKNSVFAFLNDPKTRLWTYSIGSTVLISAVPFLILTFIPIQANTNESGNLLKVLLAFGAGGLLGDAFLHLIPHASGGHDHHSHGGHDHHHHHHAHGEGEEGHVHDMSVGFWVLGGLLTFFIVEKFVRIVRGEDEHCHSHGHSHGQQQTFSKPNPPPVKKAKLSADESDDEKSDKSVKKDKELRKRPVKKETIGERRASMHVVEKKEEIVPRIRVAAYLNLAADFMHNFTDGLAIGASYIAGPTVGMVTMWTVLFHEVPHEIGDFAILIQSGYSKRRAMFTQLLTAFGALAGCIISLWSVDAYALAEAAQSSWVLPFTAGGFIYIAAVSVLPELLEKSSFLLSIFEVVALGAGVFSMYLVALYE</sequence>
<accession>A0AC34F5S5</accession>
<protein>
    <submittedName>
        <fullName evidence="2">Uncharacterized protein</fullName>
    </submittedName>
</protein>
<proteinExistence type="predicted"/>
<dbReference type="Proteomes" id="UP000887579">
    <property type="component" value="Unplaced"/>
</dbReference>
<dbReference type="WBParaSite" id="ES5_v2.g12463.t1">
    <property type="protein sequence ID" value="ES5_v2.g12463.t1"/>
    <property type="gene ID" value="ES5_v2.g12463"/>
</dbReference>
<reference evidence="2" key="1">
    <citation type="submission" date="2022-11" db="UniProtKB">
        <authorList>
            <consortium name="WormBaseParasite"/>
        </authorList>
    </citation>
    <scope>IDENTIFICATION</scope>
</reference>
<evidence type="ECO:0000313" key="2">
    <source>
        <dbReference type="WBParaSite" id="ES5_v2.g12463.t1"/>
    </source>
</evidence>
<evidence type="ECO:0000313" key="1">
    <source>
        <dbReference type="Proteomes" id="UP000887579"/>
    </source>
</evidence>